<name>A0AAD5SRB7_9FUNG</name>
<keyword evidence="2" id="KW-1185">Reference proteome</keyword>
<protein>
    <submittedName>
        <fullName evidence="1">Uncharacterized protein</fullName>
    </submittedName>
</protein>
<reference evidence="1" key="1">
    <citation type="submission" date="2020-05" db="EMBL/GenBank/DDBJ databases">
        <title>Phylogenomic resolution of chytrid fungi.</title>
        <authorList>
            <person name="Stajich J.E."/>
            <person name="Amses K."/>
            <person name="Simmons R."/>
            <person name="Seto K."/>
            <person name="Myers J."/>
            <person name="Bonds A."/>
            <person name="Quandt C.A."/>
            <person name="Barry K."/>
            <person name="Liu P."/>
            <person name="Grigoriev I."/>
            <person name="Longcore J.E."/>
            <person name="James T.Y."/>
        </authorList>
    </citation>
    <scope>NUCLEOTIDE SEQUENCE</scope>
    <source>
        <strain evidence="1">JEL0513</strain>
    </source>
</reference>
<gene>
    <name evidence="1" type="ORF">HK100_005703</name>
</gene>
<evidence type="ECO:0000313" key="1">
    <source>
        <dbReference type="EMBL" id="KAJ3095883.1"/>
    </source>
</evidence>
<comment type="caution">
    <text evidence="1">The sequence shown here is derived from an EMBL/GenBank/DDBJ whole genome shotgun (WGS) entry which is preliminary data.</text>
</comment>
<evidence type="ECO:0000313" key="2">
    <source>
        <dbReference type="Proteomes" id="UP001211907"/>
    </source>
</evidence>
<sequence length="166" mass="17168">MFSVTTTLCNGNSYNVVVTDLGGCATIPHAMNAFSKFAWGGQTCSQPTGNGGWNQFWCTVHGGCPDPIGIQAEVSRAGLCPTVPLALDTTSCDGSFYNVVVANKGSCSSVSDVKSSFASVMWGGQTCWGPGTGDDSDQFWCTVHGQCPSSSDIQSEASSNGICPTV</sequence>
<organism evidence="1 2">
    <name type="scientific">Physocladia obscura</name>
    <dbReference type="NCBI Taxonomy" id="109957"/>
    <lineage>
        <taxon>Eukaryota</taxon>
        <taxon>Fungi</taxon>
        <taxon>Fungi incertae sedis</taxon>
        <taxon>Chytridiomycota</taxon>
        <taxon>Chytridiomycota incertae sedis</taxon>
        <taxon>Chytridiomycetes</taxon>
        <taxon>Chytridiales</taxon>
        <taxon>Chytriomycetaceae</taxon>
        <taxon>Physocladia</taxon>
    </lineage>
</organism>
<proteinExistence type="predicted"/>
<dbReference type="Proteomes" id="UP001211907">
    <property type="component" value="Unassembled WGS sequence"/>
</dbReference>
<dbReference type="AlphaFoldDB" id="A0AAD5SRB7"/>
<accession>A0AAD5SRB7</accession>
<dbReference type="EMBL" id="JADGJH010002654">
    <property type="protein sequence ID" value="KAJ3095883.1"/>
    <property type="molecule type" value="Genomic_DNA"/>
</dbReference>